<dbReference type="PANTHER" id="PTHR33376:SF15">
    <property type="entry name" value="BLL6794 PROTEIN"/>
    <property type="match status" value="1"/>
</dbReference>
<evidence type="ECO:0000313" key="2">
    <source>
        <dbReference type="EMBL" id="QDY99734.1"/>
    </source>
</evidence>
<dbReference type="InterPro" id="IPR018389">
    <property type="entry name" value="DctP_fam"/>
</dbReference>
<dbReference type="EMBL" id="CP042301">
    <property type="protein sequence ID" value="QDY99734.1"/>
    <property type="molecule type" value="Genomic_DNA"/>
</dbReference>
<dbReference type="NCBIfam" id="NF037995">
    <property type="entry name" value="TRAP_S1"/>
    <property type="match status" value="1"/>
</dbReference>
<dbReference type="PROSITE" id="PS51318">
    <property type="entry name" value="TAT"/>
    <property type="match status" value="1"/>
</dbReference>
<organism evidence="2 3">
    <name type="scientific">Nitratireductor mangrovi</name>
    <dbReference type="NCBI Taxonomy" id="2599600"/>
    <lineage>
        <taxon>Bacteria</taxon>
        <taxon>Pseudomonadati</taxon>
        <taxon>Pseudomonadota</taxon>
        <taxon>Alphaproteobacteria</taxon>
        <taxon>Hyphomicrobiales</taxon>
        <taxon>Phyllobacteriaceae</taxon>
        <taxon>Nitratireductor</taxon>
    </lineage>
</organism>
<proteinExistence type="predicted"/>
<dbReference type="InterPro" id="IPR006311">
    <property type="entry name" value="TAT_signal"/>
</dbReference>
<dbReference type="Gene3D" id="3.40.190.170">
    <property type="entry name" value="Bacterial extracellular solute-binding protein, family 7"/>
    <property type="match status" value="1"/>
</dbReference>
<dbReference type="RefSeq" id="WP_146298388.1">
    <property type="nucleotide sequence ID" value="NZ_CP042301.2"/>
</dbReference>
<dbReference type="InterPro" id="IPR038404">
    <property type="entry name" value="TRAP_DctP_sf"/>
</dbReference>
<dbReference type="Proteomes" id="UP000321389">
    <property type="component" value="Chromosome"/>
</dbReference>
<sequence>MFSASRARESWEEDMTIQHNDSSISGRKFSRRAFGGLTLATVAGAQMAGTLPAAAAELELKMQFASPDGTPWNDMDRRFAKQIEDITGGRAEVAFFPPNSVTPFKDWLQSTGAGLLDIGFVWHPVLPGKFPQMDLFSLPGLSKNQTLATIVYWRLCDQFPEMGELYSDADNVVDIATFVAMGSHLHTAEPVRTLADVKGKVYAAQDPAGVAVLEKLGVSASVMVGPDAYLALQRGAVDGVLCAWGWVNNFKLNEVTTYHTLLNLNPGSYSTVMNKDTWNKLTPAEQAHISDLQPVYFFYNTTNGAAAATASIPPENLFTLSSEDAETLAGEMQPFWAEWVQKADAAGMPGQEILDEAVRLMKLYDQN</sequence>
<evidence type="ECO:0000313" key="3">
    <source>
        <dbReference type="Proteomes" id="UP000321389"/>
    </source>
</evidence>
<dbReference type="OrthoDB" id="9799287at2"/>
<evidence type="ECO:0000256" key="1">
    <source>
        <dbReference type="ARBA" id="ARBA00022729"/>
    </source>
</evidence>
<name>A0A5B8KVW4_9HYPH</name>
<dbReference type="KEGG" id="niy:FQ775_04725"/>
<dbReference type="PANTHER" id="PTHR33376">
    <property type="match status" value="1"/>
</dbReference>
<dbReference type="Pfam" id="PF03480">
    <property type="entry name" value="DctP"/>
    <property type="match status" value="1"/>
</dbReference>
<accession>A0A5B8KVW4</accession>
<dbReference type="GO" id="GO:0055085">
    <property type="term" value="P:transmembrane transport"/>
    <property type="evidence" value="ECO:0007669"/>
    <property type="project" value="InterPro"/>
</dbReference>
<keyword evidence="3" id="KW-1185">Reference proteome</keyword>
<reference evidence="2" key="1">
    <citation type="submission" date="2020-04" db="EMBL/GenBank/DDBJ databases">
        <title>Nitratireductor sp. nov. isolated from mangrove soil.</title>
        <authorList>
            <person name="Ye Y."/>
        </authorList>
    </citation>
    <scope>NUCLEOTIDE SEQUENCE</scope>
    <source>
        <strain evidence="2">SY7</strain>
    </source>
</reference>
<gene>
    <name evidence="2" type="primary">dctP</name>
    <name evidence="2" type="ORF">FQ775_04725</name>
</gene>
<keyword evidence="1" id="KW-0732">Signal</keyword>
<protein>
    <submittedName>
        <fullName evidence="2">TRAP transporter substrate-binding protein DctP</fullName>
    </submittedName>
</protein>
<dbReference type="AlphaFoldDB" id="A0A5B8KVW4"/>